<proteinExistence type="predicted"/>
<evidence type="ECO:0000313" key="1">
    <source>
        <dbReference type="Proteomes" id="UP000095283"/>
    </source>
</evidence>
<keyword evidence="1" id="KW-1185">Reference proteome</keyword>
<dbReference type="Proteomes" id="UP000095283">
    <property type="component" value="Unplaced"/>
</dbReference>
<evidence type="ECO:0000313" key="2">
    <source>
        <dbReference type="WBParaSite" id="Hba_04821"/>
    </source>
</evidence>
<dbReference type="WBParaSite" id="Hba_04821">
    <property type="protein sequence ID" value="Hba_04821"/>
    <property type="gene ID" value="Hba_04821"/>
</dbReference>
<name>A0A1I7WIM5_HETBA</name>
<accession>A0A1I7WIM5</accession>
<organism evidence="1 2">
    <name type="scientific">Heterorhabditis bacteriophora</name>
    <name type="common">Entomopathogenic nematode worm</name>
    <dbReference type="NCBI Taxonomy" id="37862"/>
    <lineage>
        <taxon>Eukaryota</taxon>
        <taxon>Metazoa</taxon>
        <taxon>Ecdysozoa</taxon>
        <taxon>Nematoda</taxon>
        <taxon>Chromadorea</taxon>
        <taxon>Rhabditida</taxon>
        <taxon>Rhabditina</taxon>
        <taxon>Rhabditomorpha</taxon>
        <taxon>Strongyloidea</taxon>
        <taxon>Heterorhabditidae</taxon>
        <taxon>Heterorhabditis</taxon>
    </lineage>
</organism>
<sequence length="57" mass="6724">MSRAAGQLLKKVLMVPPEHFTVEYLQFNGQLYSYSKVVTTNKMFSLRLYMCICLRQF</sequence>
<reference evidence="2" key="1">
    <citation type="submission" date="2016-11" db="UniProtKB">
        <authorList>
            <consortium name="WormBaseParasite"/>
        </authorList>
    </citation>
    <scope>IDENTIFICATION</scope>
</reference>
<dbReference type="AlphaFoldDB" id="A0A1I7WIM5"/>
<protein>
    <submittedName>
        <fullName evidence="2">Uncharacterized protein</fullName>
    </submittedName>
</protein>